<feature type="signal peptide" evidence="2">
    <location>
        <begin position="1"/>
        <end position="23"/>
    </location>
</feature>
<evidence type="ECO:0000256" key="1">
    <source>
        <dbReference type="SAM" id="MobiDB-lite"/>
    </source>
</evidence>
<evidence type="ECO:0000313" key="3">
    <source>
        <dbReference type="EMBL" id="QNN78974.1"/>
    </source>
</evidence>
<protein>
    <submittedName>
        <fullName evidence="3">Uncharacterized protein</fullName>
    </submittedName>
</protein>
<dbReference type="EMBL" id="CP060731">
    <property type="protein sequence ID" value="QNN78974.1"/>
    <property type="molecule type" value="Genomic_DNA"/>
</dbReference>
<keyword evidence="2" id="KW-0732">Signal</keyword>
<sequence length="268" mass="29437">MLHRFLASLATLALLAACAPSHARPLVDVSVVDRDTGEWLSQHPHQGDVWVAGSPGHRYSVRLTNTTGERVLVVLSVDGVNAITGQTAHPSQAGYVLEPWQTTEINGWRKSMHDVAQFVFTDLGDSYAARTGRPRNVGVIGVAAFREARTHYPQYTPPPIARGRMEKRGEANDAAAAPADTSRGLAAEESMRQQSIGTGHGDREWAPTSRTGFERATRQPEQVSEVRYDDYRRLVALGVVPRRHGPIWRENAPSAFPGGFVADPPRYR</sequence>
<dbReference type="PROSITE" id="PS51257">
    <property type="entry name" value="PROKAR_LIPOPROTEIN"/>
    <property type="match status" value="1"/>
</dbReference>
<reference evidence="3 4" key="1">
    <citation type="submission" date="2020-08" db="EMBL/GenBank/DDBJ databases">
        <title>Streptomycin Non-resistant strain, P. mexicana.</title>
        <authorList>
            <person name="Ganesh-Kumar S."/>
            <person name="Zhe T."/>
            <person name="Yu Z."/>
            <person name="Min Y."/>
        </authorList>
    </citation>
    <scope>NUCLEOTIDE SEQUENCE [LARGE SCALE GENOMIC DNA]</scope>
    <source>
        <strain evidence="3 4">GTZY2</strain>
    </source>
</reference>
<dbReference type="GeneID" id="81470527"/>
<evidence type="ECO:0000256" key="2">
    <source>
        <dbReference type="SAM" id="SignalP"/>
    </source>
</evidence>
<proteinExistence type="predicted"/>
<feature type="region of interest" description="Disordered" evidence="1">
    <location>
        <begin position="153"/>
        <end position="222"/>
    </location>
</feature>
<organism evidence="3 4">
    <name type="scientific">Pseudoxanthomonas mexicana</name>
    <dbReference type="NCBI Taxonomy" id="128785"/>
    <lineage>
        <taxon>Bacteria</taxon>
        <taxon>Pseudomonadati</taxon>
        <taxon>Pseudomonadota</taxon>
        <taxon>Gammaproteobacteria</taxon>
        <taxon>Lysobacterales</taxon>
        <taxon>Lysobacteraceae</taxon>
        <taxon>Pseudoxanthomonas</taxon>
    </lineage>
</organism>
<feature type="region of interest" description="Disordered" evidence="1">
    <location>
        <begin position="246"/>
        <end position="268"/>
    </location>
</feature>
<accession>A0A7G9TFU9</accession>
<gene>
    <name evidence="3" type="ORF">IAE60_06075</name>
</gene>
<feature type="compositionally biased region" description="Basic and acidic residues" evidence="1">
    <location>
        <begin position="212"/>
        <end position="222"/>
    </location>
</feature>
<dbReference type="Proteomes" id="UP000515838">
    <property type="component" value="Chromosome"/>
</dbReference>
<name>A0A7G9TFU9_PSEMX</name>
<feature type="chain" id="PRO_5028859274" evidence="2">
    <location>
        <begin position="24"/>
        <end position="268"/>
    </location>
</feature>
<evidence type="ECO:0000313" key="4">
    <source>
        <dbReference type="Proteomes" id="UP000515838"/>
    </source>
</evidence>
<dbReference type="RefSeq" id="WP_187574252.1">
    <property type="nucleotide sequence ID" value="NZ_CP060731.1"/>
</dbReference>
<dbReference type="AlphaFoldDB" id="A0A7G9TFU9"/>